<gene>
    <name evidence="1" type="ORF">IB211_02582</name>
</gene>
<dbReference type="Proteomes" id="UP000064844">
    <property type="component" value="Chromosome"/>
</dbReference>
<evidence type="ECO:0000313" key="1">
    <source>
        <dbReference type="EMBL" id="ALP94973.1"/>
    </source>
</evidence>
<protein>
    <submittedName>
        <fullName evidence="1">Uncharacterized protein</fullName>
    </submittedName>
</protein>
<dbReference type="AlphaFoldDB" id="A0A0S2W6I8"/>
<proteinExistence type="predicted"/>
<dbReference type="KEGG" id="ibu:IB211_02582"/>
<sequence>MDRVFFSVTEMEQIAARIGLPLDDATREATRATVEGWLNDANDLREEMEKPEYNGVFPASIVSMEEGR</sequence>
<reference evidence="2" key="2">
    <citation type="submission" date="2015-04" db="EMBL/GenBank/DDBJ databases">
        <title>A butyrogenic pathway from the amino acid lysine in a human gut commensal.</title>
        <authorList>
            <person name="de Vos W.M."/>
            <person name="Bui N.T.P."/>
            <person name="Plugge C.M."/>
            <person name="Ritari J."/>
        </authorList>
    </citation>
    <scope>NUCLEOTIDE SEQUENCE [LARGE SCALE GENOMIC DNA]</scope>
    <source>
        <strain evidence="2">AF211</strain>
    </source>
</reference>
<accession>A0A0S2W6I8</accession>
<keyword evidence="2" id="KW-1185">Reference proteome</keyword>
<name>A0A0S2W6I8_9FIRM</name>
<dbReference type="STRING" id="1297617.IB211_02582"/>
<dbReference type="RefSeq" id="WP_058118263.1">
    <property type="nucleotide sequence ID" value="NZ_CALICV010000151.1"/>
</dbReference>
<reference evidence="1 2" key="1">
    <citation type="journal article" date="2015" name="Nat. Commun.">
        <title>Production of butyrate from lysine and the Amadori product fructoselysine by a human gut commensal.</title>
        <authorList>
            <person name="Bui T.P."/>
            <person name="Ritari J."/>
            <person name="Boeren S."/>
            <person name="de Waard P."/>
            <person name="Plugge C.M."/>
            <person name="de Vos W.M."/>
        </authorList>
    </citation>
    <scope>NUCLEOTIDE SEQUENCE [LARGE SCALE GENOMIC DNA]</scope>
    <source>
        <strain evidence="1 2">AF211</strain>
    </source>
</reference>
<evidence type="ECO:0000313" key="2">
    <source>
        <dbReference type="Proteomes" id="UP000064844"/>
    </source>
</evidence>
<dbReference type="EMBL" id="CP011307">
    <property type="protein sequence ID" value="ALP94973.1"/>
    <property type="molecule type" value="Genomic_DNA"/>
</dbReference>
<organism evidence="1 2">
    <name type="scientific">Intestinimonas butyriciproducens</name>
    <dbReference type="NCBI Taxonomy" id="1297617"/>
    <lineage>
        <taxon>Bacteria</taxon>
        <taxon>Bacillati</taxon>
        <taxon>Bacillota</taxon>
        <taxon>Clostridia</taxon>
        <taxon>Eubacteriales</taxon>
        <taxon>Intestinimonas</taxon>
    </lineage>
</organism>